<dbReference type="EMBL" id="GIBP01011767">
    <property type="protein sequence ID" value="NDV40736.1"/>
    <property type="molecule type" value="Transcribed_RNA"/>
</dbReference>
<name>A0A6B2LVZ0_9EUKA</name>
<evidence type="ECO:0000313" key="1">
    <source>
        <dbReference type="EMBL" id="NDV40736.1"/>
    </source>
</evidence>
<reference evidence="1" key="1">
    <citation type="journal article" date="2020" name="J. Eukaryot. Microbiol.">
        <title>De novo Sequencing, Assembly and Annotation of the Transcriptome for the Free-Living Testate Amoeba Arcella intermedia.</title>
        <authorList>
            <person name="Ribeiro G.M."/>
            <person name="Porfirio-Sousa A.L."/>
            <person name="Maurer-Alcala X.X."/>
            <person name="Katz L.A."/>
            <person name="Lahr D.J.G."/>
        </authorList>
    </citation>
    <scope>NUCLEOTIDE SEQUENCE</scope>
</reference>
<protein>
    <submittedName>
        <fullName evidence="1">Uncharacterized protein</fullName>
    </submittedName>
</protein>
<sequence length="34" mass="3977">MLILWMSMEELLSSMPSELKNVLQKLIKSILSRN</sequence>
<proteinExistence type="predicted"/>
<dbReference type="AlphaFoldDB" id="A0A6B2LVZ0"/>
<organism evidence="1">
    <name type="scientific">Arcella intermedia</name>
    <dbReference type="NCBI Taxonomy" id="1963864"/>
    <lineage>
        <taxon>Eukaryota</taxon>
        <taxon>Amoebozoa</taxon>
        <taxon>Tubulinea</taxon>
        <taxon>Elardia</taxon>
        <taxon>Arcellinida</taxon>
        <taxon>Sphaerothecina</taxon>
        <taxon>Arcellidae</taxon>
        <taxon>Arcella</taxon>
    </lineage>
</organism>
<accession>A0A6B2LVZ0</accession>